<protein>
    <submittedName>
        <fullName evidence="2">Uncharacterized protein</fullName>
    </submittedName>
</protein>
<gene>
    <name evidence="2" type="ORF">SDJN03_10249</name>
</gene>
<reference evidence="2 3" key="1">
    <citation type="journal article" date="2021" name="Hortic Res">
        <title>The domestication of Cucurbita argyrosperma as revealed by the genome of its wild relative.</title>
        <authorList>
            <person name="Barrera-Redondo J."/>
            <person name="Sanchez-de la Vega G."/>
            <person name="Aguirre-Liguori J.A."/>
            <person name="Castellanos-Morales G."/>
            <person name="Gutierrez-Guerrero Y.T."/>
            <person name="Aguirre-Dugua X."/>
            <person name="Aguirre-Planter E."/>
            <person name="Tenaillon M.I."/>
            <person name="Lira-Saade R."/>
            <person name="Eguiarte L.E."/>
        </authorList>
    </citation>
    <scope>NUCLEOTIDE SEQUENCE [LARGE SCALE GENOMIC DNA]</scope>
    <source>
        <strain evidence="2">JBR-2021</strain>
    </source>
</reference>
<evidence type="ECO:0000313" key="3">
    <source>
        <dbReference type="Proteomes" id="UP000685013"/>
    </source>
</evidence>
<sequence>MRLTRRFYGAAVETKGHNIIVDYSSNSQPNVSDPALTMNKEEEEEEEERQSKEQRRKNINPFPKIFHFHFRFFIVLENRERRVKEGCRFPGNVYSLPTFFQTSSLIASSSFQRISLAQYRLILRYFCLF</sequence>
<dbReference type="EMBL" id="JAGKQH010000006">
    <property type="protein sequence ID" value="KAG6597069.1"/>
    <property type="molecule type" value="Genomic_DNA"/>
</dbReference>
<proteinExistence type="predicted"/>
<feature type="region of interest" description="Disordered" evidence="1">
    <location>
        <begin position="23"/>
        <end position="58"/>
    </location>
</feature>
<comment type="caution">
    <text evidence="2">The sequence shown here is derived from an EMBL/GenBank/DDBJ whole genome shotgun (WGS) entry which is preliminary data.</text>
</comment>
<keyword evidence="3" id="KW-1185">Reference proteome</keyword>
<dbReference type="Proteomes" id="UP000685013">
    <property type="component" value="Chromosome 6"/>
</dbReference>
<organism evidence="2 3">
    <name type="scientific">Cucurbita argyrosperma subsp. sororia</name>
    <dbReference type="NCBI Taxonomy" id="37648"/>
    <lineage>
        <taxon>Eukaryota</taxon>
        <taxon>Viridiplantae</taxon>
        <taxon>Streptophyta</taxon>
        <taxon>Embryophyta</taxon>
        <taxon>Tracheophyta</taxon>
        <taxon>Spermatophyta</taxon>
        <taxon>Magnoliopsida</taxon>
        <taxon>eudicotyledons</taxon>
        <taxon>Gunneridae</taxon>
        <taxon>Pentapetalae</taxon>
        <taxon>rosids</taxon>
        <taxon>fabids</taxon>
        <taxon>Cucurbitales</taxon>
        <taxon>Cucurbitaceae</taxon>
        <taxon>Cucurbiteae</taxon>
        <taxon>Cucurbita</taxon>
    </lineage>
</organism>
<feature type="non-terminal residue" evidence="2">
    <location>
        <position position="1"/>
    </location>
</feature>
<evidence type="ECO:0000313" key="2">
    <source>
        <dbReference type="EMBL" id="KAG6597069.1"/>
    </source>
</evidence>
<dbReference type="AlphaFoldDB" id="A0AAV6NEM4"/>
<name>A0AAV6NEM4_9ROSI</name>
<accession>A0AAV6NEM4</accession>
<evidence type="ECO:0000256" key="1">
    <source>
        <dbReference type="SAM" id="MobiDB-lite"/>
    </source>
</evidence>